<reference evidence="2 3" key="1">
    <citation type="submission" date="2023-02" db="EMBL/GenBank/DDBJ databases">
        <title>Genome sequence of Sphingobacterium sp. KACC 22765.</title>
        <authorList>
            <person name="Kim S."/>
            <person name="Heo J."/>
            <person name="Kwon S.-W."/>
        </authorList>
    </citation>
    <scope>NUCLEOTIDE SEQUENCE [LARGE SCALE GENOMIC DNA]</scope>
    <source>
        <strain evidence="2 3">KACC 22765</strain>
    </source>
</reference>
<proteinExistence type="predicted"/>
<sequence length="71" mass="7677">MVQTNENKDRSDAEKGVAENEKANYTRTENDADENSQTNEDPSIKETNDPDKKEDTGGDLAGNASGNTDAD</sequence>
<gene>
    <name evidence="2" type="ORF">PQ465_10755</name>
</gene>
<feature type="region of interest" description="Disordered" evidence="1">
    <location>
        <begin position="1"/>
        <end position="71"/>
    </location>
</feature>
<feature type="compositionally biased region" description="Basic and acidic residues" evidence="1">
    <location>
        <begin position="1"/>
        <end position="30"/>
    </location>
</feature>
<feature type="compositionally biased region" description="Basic and acidic residues" evidence="1">
    <location>
        <begin position="42"/>
        <end position="56"/>
    </location>
</feature>
<evidence type="ECO:0000313" key="2">
    <source>
        <dbReference type="EMBL" id="WDF66783.1"/>
    </source>
</evidence>
<keyword evidence="3" id="KW-1185">Reference proteome</keyword>
<evidence type="ECO:0000256" key="1">
    <source>
        <dbReference type="SAM" id="MobiDB-lite"/>
    </source>
</evidence>
<dbReference type="EMBL" id="CP117880">
    <property type="protein sequence ID" value="WDF66783.1"/>
    <property type="molecule type" value="Genomic_DNA"/>
</dbReference>
<organism evidence="2 3">
    <name type="scientific">Sphingobacterium oryzagri</name>
    <dbReference type="NCBI Taxonomy" id="3025669"/>
    <lineage>
        <taxon>Bacteria</taxon>
        <taxon>Pseudomonadati</taxon>
        <taxon>Bacteroidota</taxon>
        <taxon>Sphingobacteriia</taxon>
        <taxon>Sphingobacteriales</taxon>
        <taxon>Sphingobacteriaceae</taxon>
        <taxon>Sphingobacterium</taxon>
    </lineage>
</organism>
<dbReference type="RefSeq" id="WP_274265523.1">
    <property type="nucleotide sequence ID" value="NZ_CP117880.1"/>
</dbReference>
<dbReference type="Proteomes" id="UP001221558">
    <property type="component" value="Chromosome"/>
</dbReference>
<protein>
    <submittedName>
        <fullName evidence="2">Uncharacterized protein</fullName>
    </submittedName>
</protein>
<evidence type="ECO:0000313" key="3">
    <source>
        <dbReference type="Proteomes" id="UP001221558"/>
    </source>
</evidence>
<name>A0ABY7WAX0_9SPHI</name>
<accession>A0ABY7WAX0</accession>